<reference evidence="1" key="1">
    <citation type="journal article" date="2020" name="Stud. Mycol.">
        <title>101 Dothideomycetes genomes: a test case for predicting lifestyles and emergence of pathogens.</title>
        <authorList>
            <person name="Haridas S."/>
            <person name="Albert R."/>
            <person name="Binder M."/>
            <person name="Bloem J."/>
            <person name="Labutti K."/>
            <person name="Salamov A."/>
            <person name="Andreopoulos B."/>
            <person name="Baker S."/>
            <person name="Barry K."/>
            <person name="Bills G."/>
            <person name="Bluhm B."/>
            <person name="Cannon C."/>
            <person name="Castanera R."/>
            <person name="Culley D."/>
            <person name="Daum C."/>
            <person name="Ezra D."/>
            <person name="Gonzalez J."/>
            <person name="Henrissat B."/>
            <person name="Kuo A."/>
            <person name="Liang C."/>
            <person name="Lipzen A."/>
            <person name="Lutzoni F."/>
            <person name="Magnuson J."/>
            <person name="Mondo S."/>
            <person name="Nolan M."/>
            <person name="Ohm R."/>
            <person name="Pangilinan J."/>
            <person name="Park H.-J."/>
            <person name="Ramirez L."/>
            <person name="Alfaro M."/>
            <person name="Sun H."/>
            <person name="Tritt A."/>
            <person name="Yoshinaga Y."/>
            <person name="Zwiers L.-H."/>
            <person name="Turgeon B."/>
            <person name="Goodwin S."/>
            <person name="Spatafora J."/>
            <person name="Crous P."/>
            <person name="Grigoriev I."/>
        </authorList>
    </citation>
    <scope>NUCLEOTIDE SEQUENCE</scope>
    <source>
        <strain evidence="1">CBS 269.34</strain>
    </source>
</reference>
<gene>
    <name evidence="1" type="ORF">BU16DRAFT_115950</name>
</gene>
<evidence type="ECO:0000313" key="1">
    <source>
        <dbReference type="EMBL" id="KAF2491304.1"/>
    </source>
</evidence>
<dbReference type="EMBL" id="MU004195">
    <property type="protein sequence ID" value="KAF2491304.1"/>
    <property type="molecule type" value="Genomic_DNA"/>
</dbReference>
<keyword evidence="2" id="KW-1185">Reference proteome</keyword>
<dbReference type="OrthoDB" id="2215036at2759"/>
<protein>
    <submittedName>
        <fullName evidence="1">Uncharacterized protein</fullName>
    </submittedName>
</protein>
<accession>A0A6A6QGY3</accession>
<dbReference type="AlphaFoldDB" id="A0A6A6QGY3"/>
<name>A0A6A6QGY3_9PEZI</name>
<proteinExistence type="predicted"/>
<sequence>MPYFINYQKELAILIAHIVLLNKNIPKSIITSLPSMPDKTFRVDRKLSQLRGANQNTTHQRSIVLPSSPASVASVTMSKAALSSPNLASRPSRRSIWRLSRRRRLCGGPRRVLWGLQICSIEVEVAYTIEKKSGGEIWRIICFLFTRP</sequence>
<dbReference type="Proteomes" id="UP000799750">
    <property type="component" value="Unassembled WGS sequence"/>
</dbReference>
<evidence type="ECO:0000313" key="2">
    <source>
        <dbReference type="Proteomes" id="UP000799750"/>
    </source>
</evidence>
<organism evidence="1 2">
    <name type="scientific">Lophium mytilinum</name>
    <dbReference type="NCBI Taxonomy" id="390894"/>
    <lineage>
        <taxon>Eukaryota</taxon>
        <taxon>Fungi</taxon>
        <taxon>Dikarya</taxon>
        <taxon>Ascomycota</taxon>
        <taxon>Pezizomycotina</taxon>
        <taxon>Dothideomycetes</taxon>
        <taxon>Pleosporomycetidae</taxon>
        <taxon>Mytilinidiales</taxon>
        <taxon>Mytilinidiaceae</taxon>
        <taxon>Lophium</taxon>
    </lineage>
</organism>